<dbReference type="InterPro" id="IPR013216">
    <property type="entry name" value="Methyltransf_11"/>
</dbReference>
<dbReference type="PANTHER" id="PTHR12176">
    <property type="entry name" value="SAM-DEPENDENT METHYLTRANSFERASE SUPERFAMILY PROTEIN"/>
    <property type="match status" value="1"/>
</dbReference>
<evidence type="ECO:0000256" key="1">
    <source>
        <dbReference type="ARBA" id="ARBA00008361"/>
    </source>
</evidence>
<name>A0A9P1GMT8_9DINO</name>
<dbReference type="GO" id="GO:0032259">
    <property type="term" value="P:methylation"/>
    <property type="evidence" value="ECO:0007669"/>
    <property type="project" value="UniProtKB-KW"/>
</dbReference>
<proteinExistence type="inferred from homology"/>
<accession>A0A9P1GMT8</accession>
<dbReference type="GO" id="GO:0008757">
    <property type="term" value="F:S-adenosylmethionine-dependent methyltransferase activity"/>
    <property type="evidence" value="ECO:0007669"/>
    <property type="project" value="InterPro"/>
</dbReference>
<dbReference type="AlphaFoldDB" id="A0A9P1GMT8"/>
<sequence length="769" mass="86652">MLAACRKAATPFCARRRCIFDTPEYYNRVFGELKHGEILEWYNIDWQDLKPLLESFFQSRPRRILDVGCGTSRLPAQLATHQLARLIAGCDISPEAIAQQKAVAPPRSPGTRLIFSVGDVRRLPYPDLCFDLVLEKGLFDAVGSTRRGILQLPTMLAEVWRVVAPGGALISMSQPGQAEMKSSSRSWLQQIQEADLHPAPVSVKEADFRRKLAAAYKEADNRCDALQKGLVNKLHLTQRAMEKAPPPPPLHDCKDRLMKLHRDKTKKRHEKKEKKEKRSKSEKKDRRERVDRDGSPKKRKPSCEHESAAFWESFHADVDEAQEEVPTWQPLALHWASMSKASSESQVPVYTTPEEALKCLPDRFLAFQKATWPSVPSEKCGALAAIANIIIDLGQNDLVFFLRSLELTLRERRHNEEGAEEARPPLRPKPLFPSAKQPPPPRVLPKPPPPRPPEPPSVPPRPVEPSPSSPTAAPAAPAPPAPASPSSSETETAEEKAAKAAAAAAQKKADAAALDIVYDLCQAHKEKPCHADGLLQAENFRNFVKEVFTAATQPNHWEEAWRRTAFPEELRAEASQAFLQNLLDCATSDVAQVKDPVIAAALAIAALSRSFYIKRQCVEDFFIERMQSDSPSTWQILSWLLFHWFPQTKTAGWGWSRIGWSWPGWWKVAERLLNQAQKNFPEAAFKMLKEALVRMQAPSVYWVALLVWGLTGPTCTKNPCFEVSRKSPNRGPIVPCFWKYSISSIVYIIFDIIYHIMLFKFMLIDIDLY</sequence>
<organism evidence="7">
    <name type="scientific">Cladocopium goreaui</name>
    <dbReference type="NCBI Taxonomy" id="2562237"/>
    <lineage>
        <taxon>Eukaryota</taxon>
        <taxon>Sar</taxon>
        <taxon>Alveolata</taxon>
        <taxon>Dinophyceae</taxon>
        <taxon>Suessiales</taxon>
        <taxon>Symbiodiniaceae</taxon>
        <taxon>Cladocopium</taxon>
    </lineage>
</organism>
<keyword evidence="2 9" id="KW-0489">Methyltransferase</keyword>
<evidence type="ECO:0000256" key="2">
    <source>
        <dbReference type="ARBA" id="ARBA00022603"/>
    </source>
</evidence>
<dbReference type="PANTHER" id="PTHR12176:SF83">
    <property type="entry name" value="CITRATE SYNTHASE-LYSINE N-METHYLTRANSFERASE CSKMT, MITOCHONDRIAL"/>
    <property type="match status" value="1"/>
</dbReference>
<gene>
    <name evidence="7" type="ORF">C1SCF055_LOCUS42363</name>
</gene>
<keyword evidence="5" id="KW-0472">Membrane</keyword>
<evidence type="ECO:0000313" key="10">
    <source>
        <dbReference type="Proteomes" id="UP001152797"/>
    </source>
</evidence>
<evidence type="ECO:0000256" key="3">
    <source>
        <dbReference type="ARBA" id="ARBA00022679"/>
    </source>
</evidence>
<keyword evidence="5" id="KW-0812">Transmembrane</keyword>
<protein>
    <submittedName>
        <fullName evidence="9">EEF1A lysine methyltransferase 4</fullName>
    </submittedName>
</protein>
<dbReference type="SUPFAM" id="SSF53335">
    <property type="entry name" value="S-adenosyl-L-methionine-dependent methyltransferases"/>
    <property type="match status" value="1"/>
</dbReference>
<dbReference type="Pfam" id="PF08241">
    <property type="entry name" value="Methyltransf_11"/>
    <property type="match status" value="1"/>
</dbReference>
<dbReference type="Proteomes" id="UP001152797">
    <property type="component" value="Unassembled WGS sequence"/>
</dbReference>
<dbReference type="EMBL" id="CAMXCT020006654">
    <property type="protein sequence ID" value="CAL1171118.1"/>
    <property type="molecule type" value="Genomic_DNA"/>
</dbReference>
<evidence type="ECO:0000256" key="4">
    <source>
        <dbReference type="SAM" id="MobiDB-lite"/>
    </source>
</evidence>
<feature type="compositionally biased region" description="Pro residues" evidence="4">
    <location>
        <begin position="425"/>
        <end position="468"/>
    </location>
</feature>
<evidence type="ECO:0000256" key="5">
    <source>
        <dbReference type="SAM" id="Phobius"/>
    </source>
</evidence>
<dbReference type="EMBL" id="CAMXCT010006654">
    <property type="protein sequence ID" value="CAI4017743.1"/>
    <property type="molecule type" value="Genomic_DNA"/>
</dbReference>
<dbReference type="InterPro" id="IPR051419">
    <property type="entry name" value="Lys/N-term_MeTrsfase_sf"/>
</dbReference>
<feature type="region of interest" description="Disordered" evidence="4">
    <location>
        <begin position="414"/>
        <end position="499"/>
    </location>
</feature>
<feature type="compositionally biased region" description="Basic and acidic residues" evidence="4">
    <location>
        <begin position="282"/>
        <end position="304"/>
    </location>
</feature>
<feature type="compositionally biased region" description="Basic and acidic residues" evidence="4">
    <location>
        <begin position="414"/>
        <end position="424"/>
    </location>
</feature>
<feature type="domain" description="Methyltransferase type 11" evidence="6">
    <location>
        <begin position="65"/>
        <end position="170"/>
    </location>
</feature>
<keyword evidence="5" id="KW-1133">Transmembrane helix</keyword>
<feature type="region of interest" description="Disordered" evidence="4">
    <location>
        <begin position="261"/>
        <end position="304"/>
    </location>
</feature>
<evidence type="ECO:0000313" key="8">
    <source>
        <dbReference type="EMBL" id="CAL1171118.1"/>
    </source>
</evidence>
<keyword evidence="3" id="KW-0808">Transferase</keyword>
<evidence type="ECO:0000313" key="9">
    <source>
        <dbReference type="EMBL" id="CAL4805055.1"/>
    </source>
</evidence>
<dbReference type="InterPro" id="IPR029063">
    <property type="entry name" value="SAM-dependent_MTases_sf"/>
</dbReference>
<feature type="compositionally biased region" description="Basic residues" evidence="4">
    <location>
        <begin position="261"/>
        <end position="281"/>
    </location>
</feature>
<dbReference type="EMBL" id="CAMXCT030006654">
    <property type="protein sequence ID" value="CAL4805055.1"/>
    <property type="molecule type" value="Genomic_DNA"/>
</dbReference>
<feature type="transmembrane region" description="Helical" evidence="5">
    <location>
        <begin position="737"/>
        <end position="759"/>
    </location>
</feature>
<dbReference type="CDD" id="cd02440">
    <property type="entry name" value="AdoMet_MTases"/>
    <property type="match status" value="1"/>
</dbReference>
<comment type="caution">
    <text evidence="7">The sequence shown here is derived from an EMBL/GenBank/DDBJ whole genome shotgun (WGS) entry which is preliminary data.</text>
</comment>
<dbReference type="Gene3D" id="3.40.50.150">
    <property type="entry name" value="Vaccinia Virus protein VP39"/>
    <property type="match status" value="1"/>
</dbReference>
<comment type="similarity">
    <text evidence="1">Belongs to the methyltransferase superfamily.</text>
</comment>
<evidence type="ECO:0000259" key="6">
    <source>
        <dbReference type="Pfam" id="PF08241"/>
    </source>
</evidence>
<dbReference type="OrthoDB" id="411785at2759"/>
<reference evidence="8" key="2">
    <citation type="submission" date="2024-04" db="EMBL/GenBank/DDBJ databases">
        <authorList>
            <person name="Chen Y."/>
            <person name="Shah S."/>
            <person name="Dougan E. K."/>
            <person name="Thang M."/>
            <person name="Chan C."/>
        </authorList>
    </citation>
    <scope>NUCLEOTIDE SEQUENCE [LARGE SCALE GENOMIC DNA]</scope>
</reference>
<keyword evidence="10" id="KW-1185">Reference proteome</keyword>
<reference evidence="7" key="1">
    <citation type="submission" date="2022-10" db="EMBL/GenBank/DDBJ databases">
        <authorList>
            <person name="Chen Y."/>
            <person name="Dougan E. K."/>
            <person name="Chan C."/>
            <person name="Rhodes N."/>
            <person name="Thang M."/>
        </authorList>
    </citation>
    <scope>NUCLEOTIDE SEQUENCE</scope>
</reference>
<evidence type="ECO:0000313" key="7">
    <source>
        <dbReference type="EMBL" id="CAI4017743.1"/>
    </source>
</evidence>